<dbReference type="Gene3D" id="3.40.50.720">
    <property type="entry name" value="NAD(P)-binding Rossmann-like Domain"/>
    <property type="match status" value="1"/>
</dbReference>
<comment type="caution">
    <text evidence="1">The sequence shown here is derived from an EMBL/GenBank/DDBJ whole genome shotgun (WGS) entry which is preliminary data.</text>
</comment>
<name>A0ABS4ZE18_9MICO</name>
<evidence type="ECO:0000313" key="1">
    <source>
        <dbReference type="EMBL" id="MBP2435504.1"/>
    </source>
</evidence>
<organism evidence="1 2">
    <name type="scientific">Microbacterium amylolyticum</name>
    <dbReference type="NCBI Taxonomy" id="936337"/>
    <lineage>
        <taxon>Bacteria</taxon>
        <taxon>Bacillati</taxon>
        <taxon>Actinomycetota</taxon>
        <taxon>Actinomycetes</taxon>
        <taxon>Micrococcales</taxon>
        <taxon>Microbacteriaceae</taxon>
        <taxon>Microbacterium</taxon>
    </lineage>
</organism>
<dbReference type="InterPro" id="IPR051783">
    <property type="entry name" value="NAD(P)-dependent_oxidoreduct"/>
</dbReference>
<protein>
    <submittedName>
        <fullName evidence="1">Nucleoside-diphosphate-sugar epimerase</fullName>
    </submittedName>
</protein>
<accession>A0ABS4ZE18</accession>
<dbReference type="PANTHER" id="PTHR48079">
    <property type="entry name" value="PROTEIN YEEZ"/>
    <property type="match status" value="1"/>
</dbReference>
<dbReference type="SUPFAM" id="SSF51735">
    <property type="entry name" value="NAD(P)-binding Rossmann-fold domains"/>
    <property type="match status" value="1"/>
</dbReference>
<dbReference type="EMBL" id="JAGIOL010000001">
    <property type="protein sequence ID" value="MBP2435504.1"/>
    <property type="molecule type" value="Genomic_DNA"/>
</dbReference>
<dbReference type="RefSeq" id="WP_241245032.1">
    <property type="nucleotide sequence ID" value="NZ_CP049253.1"/>
</dbReference>
<dbReference type="PANTHER" id="PTHR48079:SF6">
    <property type="entry name" value="NAD(P)-BINDING DOMAIN-CONTAINING PROTEIN-RELATED"/>
    <property type="match status" value="1"/>
</dbReference>
<evidence type="ECO:0000313" key="2">
    <source>
        <dbReference type="Proteomes" id="UP001519362"/>
    </source>
</evidence>
<proteinExistence type="predicted"/>
<sequence>MKNVAARIPRRTLLVGCGKIGTRLGLQLHEHGGEVFAVRRRTDALPSAFDAIAADLGRPLEQELPLVDAMVITLPPAAAQQGYRVALEHLAEGLPARPRRTVFVSSTGVFEGWTGHQPITEDVTPAPSSPRSENLLDGERAAIDLFSAVILRPAGIYGAGREFLIRRVLAGEPISYARRTNRVHESDLVRALAILVGTERPPSVLHAVDQSPAPLGDVAEHISGLLGVARPSRSDGDAVSGNVFDGAAFVSLLGELEYPDFRSGYDAVVRAREVRLAREG</sequence>
<keyword evidence="2" id="KW-1185">Reference proteome</keyword>
<dbReference type="Proteomes" id="UP001519362">
    <property type="component" value="Unassembled WGS sequence"/>
</dbReference>
<gene>
    <name evidence="1" type="ORF">JOF34_000090</name>
</gene>
<reference evidence="1 2" key="1">
    <citation type="submission" date="2021-03" db="EMBL/GenBank/DDBJ databases">
        <title>Sequencing the genomes of 1000 actinobacteria strains.</title>
        <authorList>
            <person name="Klenk H.-P."/>
        </authorList>
    </citation>
    <scope>NUCLEOTIDE SEQUENCE [LARGE SCALE GENOMIC DNA]</scope>
    <source>
        <strain evidence="1 2">DSM 24221</strain>
    </source>
</reference>
<dbReference type="InterPro" id="IPR036291">
    <property type="entry name" value="NAD(P)-bd_dom_sf"/>
</dbReference>